<dbReference type="EMBL" id="RDOJ01000015">
    <property type="protein sequence ID" value="RLZ08033.1"/>
    <property type="molecule type" value="Genomic_DNA"/>
</dbReference>
<organism evidence="1 2">
    <name type="scientific">Faecalibacter macacae</name>
    <dbReference type="NCBI Taxonomy" id="1859289"/>
    <lineage>
        <taxon>Bacteria</taxon>
        <taxon>Pseudomonadati</taxon>
        <taxon>Bacteroidota</taxon>
        <taxon>Flavobacteriia</taxon>
        <taxon>Flavobacteriales</taxon>
        <taxon>Weeksellaceae</taxon>
        <taxon>Faecalibacter</taxon>
    </lineage>
</organism>
<proteinExistence type="predicted"/>
<dbReference type="Proteomes" id="UP000275348">
    <property type="component" value="Unassembled WGS sequence"/>
</dbReference>
<dbReference type="OrthoDB" id="677818at2"/>
<protein>
    <submittedName>
        <fullName evidence="1">Uncharacterized protein</fullName>
    </submittedName>
</protein>
<sequence length="112" mass="12729">MKLNILVYGKNNEIIETLKRIINKNKNWHALCFNNQRDLKNHIKVNSIDILLYSSNIGKIETEEIENWITNNFPSVKQIHHYGGGGGLLNSEIQCAILGIDTIKKPALNCTL</sequence>
<comment type="caution">
    <text evidence="1">The sequence shown here is derived from an EMBL/GenBank/DDBJ whole genome shotgun (WGS) entry which is preliminary data.</text>
</comment>
<name>A0A3L9M674_9FLAO</name>
<accession>A0A3L9M674</accession>
<dbReference type="RefSeq" id="WP_121935175.1">
    <property type="nucleotide sequence ID" value="NZ_RDOJ01000015.1"/>
</dbReference>
<reference evidence="1 2" key="1">
    <citation type="submission" date="2018-10" db="EMBL/GenBank/DDBJ databases">
        <authorList>
            <person name="Chen X."/>
        </authorList>
    </citation>
    <scope>NUCLEOTIDE SEQUENCE [LARGE SCALE GENOMIC DNA]</scope>
    <source>
        <strain evidence="1 2">YIM 102668</strain>
    </source>
</reference>
<evidence type="ECO:0000313" key="2">
    <source>
        <dbReference type="Proteomes" id="UP000275348"/>
    </source>
</evidence>
<gene>
    <name evidence="1" type="ORF">EAH69_10565</name>
</gene>
<evidence type="ECO:0000313" key="1">
    <source>
        <dbReference type="EMBL" id="RLZ08033.1"/>
    </source>
</evidence>
<keyword evidence="2" id="KW-1185">Reference proteome</keyword>
<dbReference type="AlphaFoldDB" id="A0A3L9M674"/>